<feature type="transmembrane region" description="Helical" evidence="1">
    <location>
        <begin position="293"/>
        <end position="313"/>
    </location>
</feature>
<dbReference type="PANTHER" id="PTHR11161:SF22">
    <property type="entry name" value="ACYLTRANSFERASE 3 DOMAIN-CONTAINING PROTEIN-RELATED"/>
    <property type="match status" value="1"/>
</dbReference>
<feature type="transmembrane region" description="Helical" evidence="1">
    <location>
        <begin position="209"/>
        <end position="231"/>
    </location>
</feature>
<dbReference type="InterPro" id="IPR052728">
    <property type="entry name" value="O2_lipid_transport_reg"/>
</dbReference>
<keyword evidence="1" id="KW-1133">Transmembrane helix</keyword>
<dbReference type="PANTHER" id="PTHR11161">
    <property type="entry name" value="O-ACYLTRANSFERASE"/>
    <property type="match status" value="1"/>
</dbReference>
<sequence>MFVTVFVCALPWVAGSVVRLNETTLDSLPPLYGLDDWTQCRRRGDVYCMVEAALLAPASSYLLDILKSYSNQTLKHYNRTLIHRGVCVTRCSDFSDTSWESAAQLCVNRSLSSYGLQAQVQSVEWCTSVGEEVPTSAAARALAVFCTALVALACLATALHVLGDRCVKADGNKYLMAFSLKRNWDILTYDRSKPRTDERMKDVACLEGIRFLGMQCVIFSHVLLIFIYSYIDNPEYIEHMYDQFGWQAILNSPLWLQAFFSISGFLTAYTVLLTCDAQPVTLVKCFLSVVNRWIRLTPLALFALWFTIAWFPLLGAGPQWAWLVAREAHECSERWWYHALYVHNHLPTGKFCMGHTWYLAADMQLHIIGILLIAFLMKYRKATVPVLLAIVLGSAAASGLLVYWYQLMPIITAQTPEVLRTMFAGSKILTLIYVPCWMNLPGYVGGIATAFLLHHNQVNAAKIDQKKWFNLLFHVSLIVGGCVVLAGTVFLDDSPPPLWASAVYAALDRTLVAVCFNIFMLGCVCGCKSVFRGLLEWRGFHILGRLSYCVFLIHFIVLRLILAGNTQLGHASILAMVSLLVTSSVLSYLVSVPLCLLVELPALQLWRALTGEPPRARARAPHPAAPPQPVVKPFDLVAHIRRRHEFC</sequence>
<evidence type="ECO:0000313" key="5">
    <source>
        <dbReference type="Proteomes" id="UP000791440"/>
    </source>
</evidence>
<feature type="domain" description="Acyltransferase 3" evidence="3">
    <location>
        <begin position="204"/>
        <end position="591"/>
    </location>
</feature>
<keyword evidence="2" id="KW-0732">Signal</keyword>
<feature type="transmembrane region" description="Helical" evidence="1">
    <location>
        <begin position="357"/>
        <end position="377"/>
    </location>
</feature>
<feature type="chain" id="PRO_5038013302" description="Acyltransferase 3 domain-containing protein" evidence="2">
    <location>
        <begin position="16"/>
        <end position="647"/>
    </location>
</feature>
<evidence type="ECO:0000313" key="4">
    <source>
        <dbReference type="EMBL" id="KAG6461604.1"/>
    </source>
</evidence>
<name>A0A921ZQI3_MANSE</name>
<dbReference type="Pfam" id="PF01757">
    <property type="entry name" value="Acyl_transf_3"/>
    <property type="match status" value="1"/>
</dbReference>
<evidence type="ECO:0000259" key="3">
    <source>
        <dbReference type="Pfam" id="PF01757"/>
    </source>
</evidence>
<feature type="signal peptide" evidence="2">
    <location>
        <begin position="1"/>
        <end position="15"/>
    </location>
</feature>
<evidence type="ECO:0000256" key="2">
    <source>
        <dbReference type="SAM" id="SignalP"/>
    </source>
</evidence>
<dbReference type="AlphaFoldDB" id="A0A921ZQI3"/>
<protein>
    <recommendedName>
        <fullName evidence="3">Acyltransferase 3 domain-containing protein</fullName>
    </recommendedName>
</protein>
<dbReference type="GO" id="GO:0016747">
    <property type="term" value="F:acyltransferase activity, transferring groups other than amino-acyl groups"/>
    <property type="evidence" value="ECO:0007669"/>
    <property type="project" value="InterPro"/>
</dbReference>
<feature type="transmembrane region" description="Helical" evidence="1">
    <location>
        <begin position="511"/>
        <end position="531"/>
    </location>
</feature>
<reference evidence="4" key="2">
    <citation type="submission" date="2020-12" db="EMBL/GenBank/DDBJ databases">
        <authorList>
            <person name="Kanost M."/>
        </authorList>
    </citation>
    <scope>NUCLEOTIDE SEQUENCE</scope>
</reference>
<keyword evidence="1" id="KW-0472">Membrane</keyword>
<reference evidence="4" key="1">
    <citation type="journal article" date="2016" name="Insect Biochem. Mol. Biol.">
        <title>Multifaceted biological insights from a draft genome sequence of the tobacco hornworm moth, Manduca sexta.</title>
        <authorList>
            <person name="Kanost M.R."/>
            <person name="Arrese E.L."/>
            <person name="Cao X."/>
            <person name="Chen Y.R."/>
            <person name="Chellapilla S."/>
            <person name="Goldsmith M.R."/>
            <person name="Grosse-Wilde E."/>
            <person name="Heckel D.G."/>
            <person name="Herndon N."/>
            <person name="Jiang H."/>
            <person name="Papanicolaou A."/>
            <person name="Qu J."/>
            <person name="Soulages J.L."/>
            <person name="Vogel H."/>
            <person name="Walters J."/>
            <person name="Waterhouse R.M."/>
            <person name="Ahn S.J."/>
            <person name="Almeida F.C."/>
            <person name="An C."/>
            <person name="Aqrawi P."/>
            <person name="Bretschneider A."/>
            <person name="Bryant W.B."/>
            <person name="Bucks S."/>
            <person name="Chao H."/>
            <person name="Chevignon G."/>
            <person name="Christen J.M."/>
            <person name="Clarke D.F."/>
            <person name="Dittmer N.T."/>
            <person name="Ferguson L.C.F."/>
            <person name="Garavelou S."/>
            <person name="Gordon K.H.J."/>
            <person name="Gunaratna R.T."/>
            <person name="Han Y."/>
            <person name="Hauser F."/>
            <person name="He Y."/>
            <person name="Heidel-Fischer H."/>
            <person name="Hirsh A."/>
            <person name="Hu Y."/>
            <person name="Jiang H."/>
            <person name="Kalra D."/>
            <person name="Klinner C."/>
            <person name="Konig C."/>
            <person name="Kovar C."/>
            <person name="Kroll A.R."/>
            <person name="Kuwar S.S."/>
            <person name="Lee S.L."/>
            <person name="Lehman R."/>
            <person name="Li K."/>
            <person name="Li Z."/>
            <person name="Liang H."/>
            <person name="Lovelace S."/>
            <person name="Lu Z."/>
            <person name="Mansfield J.H."/>
            <person name="McCulloch K.J."/>
            <person name="Mathew T."/>
            <person name="Morton B."/>
            <person name="Muzny D.M."/>
            <person name="Neunemann D."/>
            <person name="Ongeri F."/>
            <person name="Pauchet Y."/>
            <person name="Pu L.L."/>
            <person name="Pyrousis I."/>
            <person name="Rao X.J."/>
            <person name="Redding A."/>
            <person name="Roesel C."/>
            <person name="Sanchez-Gracia A."/>
            <person name="Schaack S."/>
            <person name="Shukla A."/>
            <person name="Tetreau G."/>
            <person name="Wang Y."/>
            <person name="Xiong G.H."/>
            <person name="Traut W."/>
            <person name="Walsh T.K."/>
            <person name="Worley K.C."/>
            <person name="Wu D."/>
            <person name="Wu W."/>
            <person name="Wu Y.Q."/>
            <person name="Zhang X."/>
            <person name="Zou Z."/>
            <person name="Zucker H."/>
            <person name="Briscoe A.D."/>
            <person name="Burmester T."/>
            <person name="Clem R.J."/>
            <person name="Feyereisen R."/>
            <person name="Grimmelikhuijzen C.J.P."/>
            <person name="Hamodrakas S.J."/>
            <person name="Hansson B.S."/>
            <person name="Huguet E."/>
            <person name="Jermiin L.S."/>
            <person name="Lan Q."/>
            <person name="Lehman H.K."/>
            <person name="Lorenzen M."/>
            <person name="Merzendorfer H."/>
            <person name="Michalopoulos I."/>
            <person name="Morton D.B."/>
            <person name="Muthukrishnan S."/>
            <person name="Oakeshott J.G."/>
            <person name="Palmer W."/>
            <person name="Park Y."/>
            <person name="Passarelli A.L."/>
            <person name="Rozas J."/>
            <person name="Schwartz L.M."/>
            <person name="Smith W."/>
            <person name="Southgate A."/>
            <person name="Vilcinskas A."/>
            <person name="Vogt R."/>
            <person name="Wang P."/>
            <person name="Werren J."/>
            <person name="Yu X.Q."/>
            <person name="Zhou J.J."/>
            <person name="Brown S.J."/>
            <person name="Scherer S.E."/>
            <person name="Richards S."/>
            <person name="Blissard G.W."/>
        </authorList>
    </citation>
    <scope>NUCLEOTIDE SEQUENCE</scope>
</reference>
<dbReference type="InterPro" id="IPR002656">
    <property type="entry name" value="Acyl_transf_3_dom"/>
</dbReference>
<gene>
    <name evidence="4" type="ORF">O3G_MSEX012737</name>
</gene>
<evidence type="ECO:0000256" key="1">
    <source>
        <dbReference type="SAM" id="Phobius"/>
    </source>
</evidence>
<accession>A0A921ZQI3</accession>
<feature type="transmembrane region" description="Helical" evidence="1">
    <location>
        <begin position="384"/>
        <end position="408"/>
    </location>
</feature>
<organism evidence="4 5">
    <name type="scientific">Manduca sexta</name>
    <name type="common">Tobacco hawkmoth</name>
    <name type="synonym">Tobacco hornworm</name>
    <dbReference type="NCBI Taxonomy" id="7130"/>
    <lineage>
        <taxon>Eukaryota</taxon>
        <taxon>Metazoa</taxon>
        <taxon>Ecdysozoa</taxon>
        <taxon>Arthropoda</taxon>
        <taxon>Hexapoda</taxon>
        <taxon>Insecta</taxon>
        <taxon>Pterygota</taxon>
        <taxon>Neoptera</taxon>
        <taxon>Endopterygota</taxon>
        <taxon>Lepidoptera</taxon>
        <taxon>Glossata</taxon>
        <taxon>Ditrysia</taxon>
        <taxon>Bombycoidea</taxon>
        <taxon>Sphingidae</taxon>
        <taxon>Sphinginae</taxon>
        <taxon>Sphingini</taxon>
        <taxon>Manduca</taxon>
    </lineage>
</organism>
<feature type="transmembrane region" description="Helical" evidence="1">
    <location>
        <begin position="254"/>
        <end position="272"/>
    </location>
</feature>
<feature type="transmembrane region" description="Helical" evidence="1">
    <location>
        <begin position="428"/>
        <end position="451"/>
    </location>
</feature>
<comment type="caution">
    <text evidence="4">The sequence shown here is derived from an EMBL/GenBank/DDBJ whole genome shotgun (WGS) entry which is preliminary data.</text>
</comment>
<feature type="transmembrane region" description="Helical" evidence="1">
    <location>
        <begin position="543"/>
        <end position="561"/>
    </location>
</feature>
<keyword evidence="5" id="KW-1185">Reference proteome</keyword>
<dbReference type="Proteomes" id="UP000791440">
    <property type="component" value="Unassembled WGS sequence"/>
</dbReference>
<feature type="transmembrane region" description="Helical" evidence="1">
    <location>
        <begin position="573"/>
        <end position="598"/>
    </location>
</feature>
<proteinExistence type="predicted"/>
<feature type="transmembrane region" description="Helical" evidence="1">
    <location>
        <begin position="471"/>
        <end position="491"/>
    </location>
</feature>
<keyword evidence="1" id="KW-0812">Transmembrane</keyword>
<feature type="transmembrane region" description="Helical" evidence="1">
    <location>
        <begin position="141"/>
        <end position="163"/>
    </location>
</feature>
<dbReference type="EMBL" id="JH668762">
    <property type="protein sequence ID" value="KAG6461604.1"/>
    <property type="molecule type" value="Genomic_DNA"/>
</dbReference>